<keyword evidence="10" id="KW-1185">Reference proteome</keyword>
<comment type="caution">
    <text evidence="9">The sequence shown here is derived from an EMBL/GenBank/DDBJ whole genome shotgun (WGS) entry which is preliminary data.</text>
</comment>
<sequence>MLLRMNTADTDSQVIHFLRLPLVVLVLLIHSNFHGTSEAWNALWAAGSPSVGPTMPTLGTIIDIISGSLAQLANPFFFFIGGFLFFREGTFSKSLYLHKLRNRVSSLLIPYLIWNAIYLVALLAGERTMPGWTANIGKTMTDFTVADWLYAFWDITLIGGQGAMTAPIAIHFWFIRDLMLIALLSPVIYQLLRFLSSQRKEVPIILFMALLYATKWVEGLPGLSSQGILFFSFGAYFSISGLKFTDAMRPMRWGGLFFALFFWQFNSPNLMYAGLIVFVVSVVTRLIEHQQTTGNPRPLIPPFLANASFFIFAYHSLLVGGFRYLFETGAVNPQNGIEALGIYLLCPVILIVVGAITHSLIKKVAPGLARLLTGGR</sequence>
<gene>
    <name evidence="9" type="ORF">HMPREF3226_02679</name>
</gene>
<evidence type="ECO:0000256" key="2">
    <source>
        <dbReference type="ARBA" id="ARBA00007400"/>
    </source>
</evidence>
<organism evidence="9 10">
    <name type="scientific">Prevotella corporis</name>
    <dbReference type="NCBI Taxonomy" id="28128"/>
    <lineage>
        <taxon>Bacteria</taxon>
        <taxon>Pseudomonadati</taxon>
        <taxon>Bacteroidota</taxon>
        <taxon>Bacteroidia</taxon>
        <taxon>Bacteroidales</taxon>
        <taxon>Prevotellaceae</taxon>
        <taxon>Prevotella</taxon>
    </lineage>
</organism>
<dbReference type="GO" id="GO:0005886">
    <property type="term" value="C:plasma membrane"/>
    <property type="evidence" value="ECO:0007669"/>
    <property type="project" value="UniProtKB-SubCell"/>
</dbReference>
<dbReference type="InterPro" id="IPR002656">
    <property type="entry name" value="Acyl_transf_3_dom"/>
</dbReference>
<dbReference type="STRING" id="28128.HMPREF3226_02679"/>
<evidence type="ECO:0000256" key="4">
    <source>
        <dbReference type="ARBA" id="ARBA00022692"/>
    </source>
</evidence>
<keyword evidence="6 7" id="KW-0472">Membrane</keyword>
<evidence type="ECO:0000313" key="9">
    <source>
        <dbReference type="EMBL" id="KXA32438.1"/>
    </source>
</evidence>
<evidence type="ECO:0000256" key="1">
    <source>
        <dbReference type="ARBA" id="ARBA00004651"/>
    </source>
</evidence>
<dbReference type="OrthoDB" id="1072135at2"/>
<feature type="domain" description="Acyltransferase 3" evidence="8">
    <location>
        <begin position="16"/>
        <end position="353"/>
    </location>
</feature>
<evidence type="ECO:0000313" key="10">
    <source>
        <dbReference type="Proteomes" id="UP000070533"/>
    </source>
</evidence>
<accession>A0A133PTM5</accession>
<dbReference type="Pfam" id="PF01757">
    <property type="entry name" value="Acyl_transf_3"/>
    <property type="match status" value="1"/>
</dbReference>
<keyword evidence="3" id="KW-1003">Cell membrane</keyword>
<feature type="transmembrane region" description="Helical" evidence="7">
    <location>
        <begin position="223"/>
        <end position="242"/>
    </location>
</feature>
<evidence type="ECO:0000256" key="6">
    <source>
        <dbReference type="ARBA" id="ARBA00023136"/>
    </source>
</evidence>
<protein>
    <submittedName>
        <fullName evidence="9">Acyltransferase</fullName>
    </submittedName>
</protein>
<keyword evidence="5 7" id="KW-1133">Transmembrane helix</keyword>
<evidence type="ECO:0000256" key="5">
    <source>
        <dbReference type="ARBA" id="ARBA00022989"/>
    </source>
</evidence>
<dbReference type="PANTHER" id="PTHR40074">
    <property type="entry name" value="O-ACETYLTRANSFERASE WECH"/>
    <property type="match status" value="1"/>
</dbReference>
<feature type="transmembrane region" description="Helical" evidence="7">
    <location>
        <begin position="64"/>
        <end position="86"/>
    </location>
</feature>
<dbReference type="Proteomes" id="UP000070533">
    <property type="component" value="Unassembled WGS sequence"/>
</dbReference>
<dbReference type="AlphaFoldDB" id="A0A133PTM5"/>
<feature type="transmembrane region" description="Helical" evidence="7">
    <location>
        <begin position="340"/>
        <end position="361"/>
    </location>
</feature>
<keyword evidence="9" id="KW-0012">Acyltransferase</keyword>
<evidence type="ECO:0000256" key="7">
    <source>
        <dbReference type="SAM" id="Phobius"/>
    </source>
</evidence>
<dbReference type="PATRIC" id="fig|28128.5.peg.2755"/>
<feature type="transmembrane region" description="Helical" evidence="7">
    <location>
        <begin position="168"/>
        <end position="189"/>
    </location>
</feature>
<comment type="subcellular location">
    <subcellularLocation>
        <location evidence="1">Cell membrane</location>
        <topology evidence="1">Multi-pass membrane protein</topology>
    </subcellularLocation>
</comment>
<dbReference type="PANTHER" id="PTHR40074:SF2">
    <property type="entry name" value="O-ACETYLTRANSFERASE WECH"/>
    <property type="match status" value="1"/>
</dbReference>
<feature type="transmembrane region" description="Helical" evidence="7">
    <location>
        <begin position="107"/>
        <end position="125"/>
    </location>
</feature>
<evidence type="ECO:0000259" key="8">
    <source>
        <dbReference type="Pfam" id="PF01757"/>
    </source>
</evidence>
<comment type="similarity">
    <text evidence="2">Belongs to the acyltransferase 3 family.</text>
</comment>
<dbReference type="EMBL" id="LRQG01000256">
    <property type="protein sequence ID" value="KXA32438.1"/>
    <property type="molecule type" value="Genomic_DNA"/>
</dbReference>
<dbReference type="GO" id="GO:0016413">
    <property type="term" value="F:O-acetyltransferase activity"/>
    <property type="evidence" value="ECO:0007669"/>
    <property type="project" value="TreeGrafter"/>
</dbReference>
<proteinExistence type="inferred from homology"/>
<dbReference type="eggNOG" id="COG1835">
    <property type="taxonomic scope" value="Bacteria"/>
</dbReference>
<name>A0A133PTM5_9BACT</name>
<keyword evidence="9" id="KW-0808">Transferase</keyword>
<dbReference type="GO" id="GO:0009246">
    <property type="term" value="P:enterobacterial common antigen biosynthetic process"/>
    <property type="evidence" value="ECO:0007669"/>
    <property type="project" value="TreeGrafter"/>
</dbReference>
<reference evidence="10" key="1">
    <citation type="submission" date="2016-01" db="EMBL/GenBank/DDBJ databases">
        <authorList>
            <person name="Mitreva M."/>
            <person name="Pepin K.H."/>
            <person name="Mihindukulasuriya K.A."/>
            <person name="Fulton R."/>
            <person name="Fronick C."/>
            <person name="O'Laughlin M."/>
            <person name="Miner T."/>
            <person name="Herter B."/>
            <person name="Rosa B.A."/>
            <person name="Cordes M."/>
            <person name="Tomlinson C."/>
            <person name="Wollam A."/>
            <person name="Palsikar V.B."/>
            <person name="Mardis E.R."/>
            <person name="Wilson R.K."/>
        </authorList>
    </citation>
    <scope>NUCLEOTIDE SEQUENCE [LARGE SCALE GENOMIC DNA]</scope>
    <source>
        <strain evidence="10">MJR7716</strain>
    </source>
</reference>
<evidence type="ECO:0000256" key="3">
    <source>
        <dbReference type="ARBA" id="ARBA00022475"/>
    </source>
</evidence>
<feature type="transmembrane region" description="Helical" evidence="7">
    <location>
        <begin position="299"/>
        <end position="320"/>
    </location>
</feature>
<keyword evidence="4 7" id="KW-0812">Transmembrane</keyword>